<name>B7R7R6_9THEO</name>
<gene>
    <name evidence="1" type="ORF">CDSM653_02460</name>
</gene>
<dbReference type="PROSITE" id="PS51257">
    <property type="entry name" value="PROKAR_LIPOPROTEIN"/>
    <property type="match status" value="1"/>
</dbReference>
<dbReference type="EMBL" id="ABXP02000125">
    <property type="protein sequence ID" value="KKC28542.1"/>
    <property type="molecule type" value="Genomic_DNA"/>
</dbReference>
<reference evidence="2" key="3">
    <citation type="submission" date="2015-02" db="EMBL/GenBank/DDBJ databases">
        <title>Genome analysis of three genomes within the thermophilic hydrogenogenic bacterial species Caldanaerobacter subterraneus.</title>
        <authorList>
            <person name="Sant'Anna F.H."/>
            <person name="Lebedinsky A."/>
            <person name="Sokolova T."/>
            <person name="Robb F.T."/>
            <person name="Gonzalez J.M."/>
        </authorList>
    </citation>
    <scope>NUCLEOTIDE SEQUENCE [LARGE SCALE GENOMIC DNA]</scope>
    <source>
        <strain evidence="2">DSM 12653</strain>
    </source>
</reference>
<protein>
    <submittedName>
        <fullName evidence="1">Uncharacterized protein</fullName>
    </submittedName>
</protein>
<dbReference type="AlphaFoldDB" id="B7R7R6"/>
<evidence type="ECO:0000313" key="2">
    <source>
        <dbReference type="Proteomes" id="UP000010146"/>
    </source>
</evidence>
<accession>B7R7R6</accession>
<dbReference type="RefSeq" id="WP_009610282.1">
    <property type="nucleotide sequence ID" value="NZ_ABXP02000125.1"/>
</dbReference>
<proteinExistence type="predicted"/>
<reference evidence="1 2" key="2">
    <citation type="journal article" date="2015" name="BMC Genomics">
        <title>Analysis of three genomes within the thermophilic bacterial species Caldanaerobacter subterraneus with a focus on carbon monoxide dehydrogenase evolution and hydrolase diversity.</title>
        <authorList>
            <person name="Sant'Anna F.H."/>
            <person name="Lebedinsky A.V."/>
            <person name="Sokolova T.G."/>
            <person name="Robb F.T."/>
            <person name="Gonzalez J.M."/>
        </authorList>
    </citation>
    <scope>NUCLEOTIDE SEQUENCE [LARGE SCALE GENOMIC DNA]</scope>
    <source>
        <strain evidence="1 2">DSM 12653</strain>
    </source>
</reference>
<evidence type="ECO:0000313" key="1">
    <source>
        <dbReference type="EMBL" id="KKC28542.1"/>
    </source>
</evidence>
<comment type="caution">
    <text evidence="1">The sequence shown here is derived from an EMBL/GenBank/DDBJ whole genome shotgun (WGS) entry which is preliminary data.</text>
</comment>
<reference evidence="1 2" key="1">
    <citation type="submission" date="2008-07" db="EMBL/GenBank/DDBJ databases">
        <authorList>
            <person name="Gonzalez J."/>
            <person name="Sokolova T."/>
            <person name="Ferriera S."/>
            <person name="Johnson J."/>
            <person name="Kravitz S."/>
            <person name="Beeson K."/>
            <person name="Sutton G."/>
            <person name="Rogers Y.-H."/>
            <person name="Friedman R."/>
            <person name="Frazier M."/>
            <person name="Venter J.C."/>
        </authorList>
    </citation>
    <scope>NUCLEOTIDE SEQUENCE [LARGE SCALE GENOMIC DNA]</scope>
    <source>
        <strain evidence="1 2">DSM 12653</strain>
    </source>
</reference>
<sequence>MFKRYSLLALTLLLIGILILSTGCYSQPSNKPASSEQQNELDSKAQEISPEAYVLLLFKGNETSEDEAKKIISVLPKLNWSLYEKQSNGGAIKLLTWLYERKCDNMEVQDIANILKATQGLDGAFAEQYANIVGKLCYNNLERFIDALTTLDNKQAEQIYKFLKYSFTYDSAIDKDSLKKQLNTLLNSQKTTKVQKEVIKKAYWHFAITQKGRLFHKTQGGCSFSNSPFFQISVYLTLIYVIQFSEILILPVE</sequence>
<organism evidence="1 2">
    <name type="scientific">Caldanaerobacter subterraneus subsp. pacificus DSM 12653</name>
    <dbReference type="NCBI Taxonomy" id="391606"/>
    <lineage>
        <taxon>Bacteria</taxon>
        <taxon>Bacillati</taxon>
        <taxon>Bacillota</taxon>
        <taxon>Clostridia</taxon>
        <taxon>Thermoanaerobacterales</taxon>
        <taxon>Thermoanaerobacteraceae</taxon>
        <taxon>Caldanaerobacter</taxon>
    </lineage>
</organism>
<dbReference type="Proteomes" id="UP000010146">
    <property type="component" value="Unassembled WGS sequence"/>
</dbReference>